<keyword evidence="2 12" id="KW-0645">Protease</keyword>
<dbReference type="PROSITE" id="PS51892">
    <property type="entry name" value="SUBTILASE"/>
    <property type="match status" value="1"/>
</dbReference>
<evidence type="ECO:0000256" key="1">
    <source>
        <dbReference type="ARBA" id="ARBA00005325"/>
    </source>
</evidence>
<keyword evidence="10" id="KW-0325">Glycoprotein</keyword>
<keyword evidence="15" id="KW-1185">Reference proteome</keyword>
<dbReference type="InterPro" id="IPR022398">
    <property type="entry name" value="Peptidase_S8_His-AS"/>
</dbReference>
<dbReference type="Gene3D" id="3.30.70.850">
    <property type="entry name" value="Peptidase S8, pro-domain"/>
    <property type="match status" value="1"/>
</dbReference>
<evidence type="ECO:0000256" key="9">
    <source>
        <dbReference type="ARBA" id="ARBA00023157"/>
    </source>
</evidence>
<comment type="caution">
    <text evidence="14">The sequence shown here is derived from an EMBL/GenBank/DDBJ whole genome shotgun (WGS) entry which is preliminary data.</text>
</comment>
<dbReference type="FunFam" id="3.40.50.200:FF:000021">
    <property type="entry name" value="Proprotein convertase subtilisin/kexin type 5a"/>
    <property type="match status" value="1"/>
</dbReference>
<dbReference type="OrthoDB" id="300641at2759"/>
<evidence type="ECO:0000256" key="3">
    <source>
        <dbReference type="ARBA" id="ARBA00022685"/>
    </source>
</evidence>
<feature type="active site" description="Charge relay system" evidence="11 12">
    <location>
        <position position="252"/>
    </location>
</feature>
<dbReference type="GO" id="GO:0016486">
    <property type="term" value="P:peptide hormone processing"/>
    <property type="evidence" value="ECO:0007669"/>
    <property type="project" value="TreeGrafter"/>
</dbReference>
<feature type="active site" description="Charge relay system" evidence="11 12">
    <location>
        <position position="293"/>
    </location>
</feature>
<dbReference type="InterPro" id="IPR032815">
    <property type="entry name" value="S8_pro-domain"/>
</dbReference>
<dbReference type="InterPro" id="IPR002884">
    <property type="entry name" value="P_dom"/>
</dbReference>
<dbReference type="Pfam" id="PF16470">
    <property type="entry name" value="S8_pro-domain"/>
    <property type="match status" value="1"/>
</dbReference>
<dbReference type="PANTHER" id="PTHR42884:SF14">
    <property type="entry name" value="NEUROENDOCRINE CONVERTASE 1"/>
    <property type="match status" value="1"/>
</dbReference>
<accession>A0A7J7J225</accession>
<dbReference type="InterPro" id="IPR023828">
    <property type="entry name" value="Peptidase_S8_Ser-AS"/>
</dbReference>
<dbReference type="GO" id="GO:0016020">
    <property type="term" value="C:membrane"/>
    <property type="evidence" value="ECO:0007669"/>
    <property type="project" value="TreeGrafter"/>
</dbReference>
<dbReference type="InterPro" id="IPR000209">
    <property type="entry name" value="Peptidase_S8/S53_dom"/>
</dbReference>
<dbReference type="Gene3D" id="2.60.120.260">
    <property type="entry name" value="Galactose-binding domain-like"/>
    <property type="match status" value="1"/>
</dbReference>
<dbReference type="PROSITE" id="PS00138">
    <property type="entry name" value="SUBTILASE_SER"/>
    <property type="match status" value="1"/>
</dbReference>
<evidence type="ECO:0000256" key="6">
    <source>
        <dbReference type="ARBA" id="ARBA00022825"/>
    </source>
</evidence>
<dbReference type="SUPFAM" id="SSF54897">
    <property type="entry name" value="Protease propeptides/inhibitors"/>
    <property type="match status" value="1"/>
</dbReference>
<feature type="active site" description="Charge relay system" evidence="11 12">
    <location>
        <position position="467"/>
    </location>
</feature>
<dbReference type="GO" id="GO:0005737">
    <property type="term" value="C:cytoplasm"/>
    <property type="evidence" value="ECO:0007669"/>
    <property type="project" value="UniProtKB-ARBA"/>
</dbReference>
<dbReference type="Pfam" id="PF00082">
    <property type="entry name" value="Peptidase_S8"/>
    <property type="match status" value="1"/>
</dbReference>
<dbReference type="PROSITE" id="PS51829">
    <property type="entry name" value="P_HOMO_B"/>
    <property type="match status" value="1"/>
</dbReference>
<evidence type="ECO:0000256" key="4">
    <source>
        <dbReference type="ARBA" id="ARBA00022729"/>
    </source>
</evidence>
<keyword evidence="4" id="KW-0732">Signal</keyword>
<evidence type="ECO:0000313" key="15">
    <source>
        <dbReference type="Proteomes" id="UP000593567"/>
    </source>
</evidence>
<evidence type="ECO:0000256" key="2">
    <source>
        <dbReference type="ARBA" id="ARBA00022670"/>
    </source>
</evidence>
<dbReference type="Gene3D" id="3.40.50.200">
    <property type="entry name" value="Peptidase S8/S53 domain"/>
    <property type="match status" value="1"/>
</dbReference>
<dbReference type="InterPro" id="IPR038466">
    <property type="entry name" value="S8_pro-domain_sf"/>
</dbReference>
<dbReference type="Pfam" id="PF01483">
    <property type="entry name" value="P_proprotein"/>
    <property type="match status" value="1"/>
</dbReference>
<evidence type="ECO:0000256" key="5">
    <source>
        <dbReference type="ARBA" id="ARBA00022801"/>
    </source>
</evidence>
<dbReference type="Proteomes" id="UP000593567">
    <property type="component" value="Unassembled WGS sequence"/>
</dbReference>
<dbReference type="CDD" id="cd04059">
    <property type="entry name" value="Peptidases_S8_Protein_convertases_Kexins_Furin-like"/>
    <property type="match status" value="1"/>
</dbReference>
<dbReference type="SUPFAM" id="SSF49785">
    <property type="entry name" value="Galactose-binding domain-like"/>
    <property type="match status" value="1"/>
</dbReference>
<name>A0A7J7J225_BUGNE</name>
<dbReference type="InterPro" id="IPR023827">
    <property type="entry name" value="Peptidase_S8_Asp-AS"/>
</dbReference>
<organism evidence="14 15">
    <name type="scientific">Bugula neritina</name>
    <name type="common">Brown bryozoan</name>
    <name type="synonym">Sertularia neritina</name>
    <dbReference type="NCBI Taxonomy" id="10212"/>
    <lineage>
        <taxon>Eukaryota</taxon>
        <taxon>Metazoa</taxon>
        <taxon>Spiralia</taxon>
        <taxon>Lophotrochozoa</taxon>
        <taxon>Bryozoa</taxon>
        <taxon>Gymnolaemata</taxon>
        <taxon>Cheilostomatida</taxon>
        <taxon>Flustrina</taxon>
        <taxon>Buguloidea</taxon>
        <taxon>Bugulidae</taxon>
        <taxon>Bugula</taxon>
    </lineage>
</organism>
<dbReference type="PANTHER" id="PTHR42884">
    <property type="entry name" value="PROPROTEIN CONVERTASE SUBTILISIN/KEXIN-RELATED"/>
    <property type="match status" value="1"/>
</dbReference>
<dbReference type="PRINTS" id="PR00723">
    <property type="entry name" value="SUBTILISIN"/>
</dbReference>
<dbReference type="InterPro" id="IPR036852">
    <property type="entry name" value="Peptidase_S8/S53_dom_sf"/>
</dbReference>
<dbReference type="GO" id="GO:0012505">
    <property type="term" value="C:endomembrane system"/>
    <property type="evidence" value="ECO:0007669"/>
    <property type="project" value="UniProtKB-ARBA"/>
</dbReference>
<comment type="similarity">
    <text evidence="1">Belongs to the peptidase S8 family. Furin subfamily.</text>
</comment>
<dbReference type="PROSITE" id="PS00136">
    <property type="entry name" value="SUBTILASE_ASP"/>
    <property type="match status" value="1"/>
</dbReference>
<dbReference type="InterPro" id="IPR008979">
    <property type="entry name" value="Galactose-bd-like_sf"/>
</dbReference>
<dbReference type="FunFam" id="2.60.120.260:FF:000006">
    <property type="entry name" value="Proprotein convertase subtilisin/kexin type 5"/>
    <property type="match status" value="1"/>
</dbReference>
<feature type="domain" description="P/Homo B" evidence="13">
    <location>
        <begin position="544"/>
        <end position="679"/>
    </location>
</feature>
<dbReference type="PROSITE" id="PS00137">
    <property type="entry name" value="SUBTILASE_HIS"/>
    <property type="match status" value="1"/>
</dbReference>
<dbReference type="InterPro" id="IPR034182">
    <property type="entry name" value="Kexin/furin"/>
</dbReference>
<evidence type="ECO:0000256" key="10">
    <source>
        <dbReference type="ARBA" id="ARBA00023180"/>
    </source>
</evidence>
<dbReference type="InterPro" id="IPR015500">
    <property type="entry name" value="Peptidase_S8_subtilisin-rel"/>
</dbReference>
<keyword evidence="7" id="KW-0106">Calcium</keyword>
<keyword evidence="8" id="KW-0865">Zymogen</keyword>
<dbReference type="GO" id="GO:0004252">
    <property type="term" value="F:serine-type endopeptidase activity"/>
    <property type="evidence" value="ECO:0007669"/>
    <property type="project" value="UniProtKB-UniRule"/>
</dbReference>
<gene>
    <name evidence="14" type="ORF">EB796_021911</name>
</gene>
<dbReference type="GO" id="GO:0043005">
    <property type="term" value="C:neuron projection"/>
    <property type="evidence" value="ECO:0007669"/>
    <property type="project" value="TreeGrafter"/>
</dbReference>
<dbReference type="GO" id="GO:0005615">
    <property type="term" value="C:extracellular space"/>
    <property type="evidence" value="ECO:0007669"/>
    <property type="project" value="TreeGrafter"/>
</dbReference>
<proteinExistence type="inferred from homology"/>
<evidence type="ECO:0000256" key="7">
    <source>
        <dbReference type="ARBA" id="ARBA00022837"/>
    </source>
</evidence>
<evidence type="ECO:0000313" key="14">
    <source>
        <dbReference type="EMBL" id="KAF6019786.1"/>
    </source>
</evidence>
<reference evidence="14" key="1">
    <citation type="submission" date="2020-06" db="EMBL/GenBank/DDBJ databases">
        <title>Draft genome of Bugula neritina, a colonial animal packing powerful symbionts and potential medicines.</title>
        <authorList>
            <person name="Rayko M."/>
        </authorList>
    </citation>
    <scope>NUCLEOTIDE SEQUENCE [LARGE SCALE GENOMIC DNA]</scope>
    <source>
        <strain evidence="14">Kwan_BN1</strain>
    </source>
</reference>
<evidence type="ECO:0000259" key="13">
    <source>
        <dbReference type="PROSITE" id="PS51829"/>
    </source>
</evidence>
<sequence>MLITSIHYVNIYCDCHCFVKLKHRSVPTGNNCDLDATISLWHASCEETPMYNPFRQKNLGRQELMQKMLANGIAIPIMLIGMVAGLHDTTGGHYVNEFVIETVGGPSEARRVADELGFIYKEEHGSLDNHYLLYHKEVPKRHKRRADVHANRLSDHPKVVWSEQQFARIREKRGTLSKQLTVADRANEVKAYTILAHSFNDPMWNNSLQDWYMVDHAKTPPGDRKSVKTDLGVLPAWQKGYTGKGVVVSILDDGLEWNHTDIQENYSPEASYDLNDDDDDPFPRYDFTNENSHGTRCAGVIAMVANNNYCGVGIAPHAKVGGVRVLDGAVTDLVESRAISFNVENIDIMSASWGPTDNGMMVDGPSPLGAKAFEKGITEGRHGRGMIYIWASGNGGTRGDNCECDGYVSSPYSISISATSTTMVSPYYAEYCPSTMATTFSSGGFSDGQIVSADLHNGCTQYFTGTSAAAPQGAGVIALVLEANPYLGWRDVQHLIAWTASPYALYNNPGWKTNAAGFKVNHRFGFGLLNAIDMVEAAETWKNVGTRLKCEVEVTQDLPSVISRQQQVNIHIRVDQSDCDINYLEHVELVMTATYSKRGDLSVDLTSAQGTRVSMMRPRENDFDSIGYQAWPFMSVQTWGENPHGDWVLTVWDDQSKADEDHKGEVQKVTLRLFGTHDMPPIAKKAAHHRRYYNYQLQNIVKKKHPGAAGSGGPVKWINGIAKLFNIN</sequence>
<dbReference type="AlphaFoldDB" id="A0A7J7J225"/>
<evidence type="ECO:0000256" key="8">
    <source>
        <dbReference type="ARBA" id="ARBA00023145"/>
    </source>
</evidence>
<protein>
    <submittedName>
        <fullName evidence="14">PCSK1</fullName>
    </submittedName>
</protein>
<evidence type="ECO:0000256" key="11">
    <source>
        <dbReference type="PIRSR" id="PIRSR615500-1"/>
    </source>
</evidence>
<dbReference type="SUPFAM" id="SSF52743">
    <property type="entry name" value="Subtilisin-like"/>
    <property type="match status" value="1"/>
</dbReference>
<keyword evidence="6 12" id="KW-0720">Serine protease</keyword>
<keyword evidence="5 12" id="KW-0378">Hydrolase</keyword>
<evidence type="ECO:0000256" key="12">
    <source>
        <dbReference type="PROSITE-ProRule" id="PRU01240"/>
    </source>
</evidence>
<dbReference type="EMBL" id="VXIV02003212">
    <property type="protein sequence ID" value="KAF6019786.1"/>
    <property type="molecule type" value="Genomic_DNA"/>
</dbReference>
<keyword evidence="9" id="KW-1015">Disulfide bond</keyword>
<keyword evidence="3" id="KW-0165">Cleavage on pair of basic residues</keyword>